<sequence>MASKATNDIPEEDLTCSICREIFTDPVTLQCGHYFCQKCVCEHWKQTDTQSCPVCRAFCSKTDLKINITLLKIVDALKKKPKAQPEGICSEHEEKLKLFCLEDQELICVVCQTSKKHQNHKCCPIKEAASEFSLKCLQESEKDVHFLYADQIIKINGLESTTGQHKSNLNQKKKIENSLHVFLCLSIQKDVKTSLTSLQDTEKKLIKVKEEYNKYLKHILVSLTFYNQKTFHQDQTEKTKKQIKNYSNLEYTKNPRDSWKERSSKKNRELTLDALNTFQLKHTVLYNFFPVEDCLLAQKQIKVNITVNPPSKNPSLMLQSLGVSWSDSQKNLPLNPERFSPAIAVLGYKGFTSGRHSRVVDVGNKTEWILGVTKELINRKGQIYLSPKYGCWTIVLRNGREYVAYTDRETQLKLEKKPKKVWISLDYEDGEVSFYNADDMKEIYTFKDHFTEKLYPLFSPSDNRDGKNSEPLRICPLYVAV</sequence>
<dbReference type="InterPro" id="IPR001870">
    <property type="entry name" value="B30.2/SPRY"/>
</dbReference>
<dbReference type="PROSITE" id="PS00518">
    <property type="entry name" value="ZF_RING_1"/>
    <property type="match status" value="1"/>
</dbReference>
<dbReference type="SUPFAM" id="SSF57850">
    <property type="entry name" value="RING/U-box"/>
    <property type="match status" value="1"/>
</dbReference>
<dbReference type="Pfam" id="PF13445">
    <property type="entry name" value="zf-RING_UBOX"/>
    <property type="match status" value="1"/>
</dbReference>
<dbReference type="PANTHER" id="PTHR24103">
    <property type="entry name" value="E3 UBIQUITIN-PROTEIN LIGASE TRIM"/>
    <property type="match status" value="1"/>
</dbReference>
<reference evidence="8" key="2">
    <citation type="submission" date="2025-08" db="UniProtKB">
        <authorList>
            <consortium name="Ensembl"/>
        </authorList>
    </citation>
    <scope>IDENTIFICATION</scope>
</reference>
<dbReference type="InterPro" id="IPR003877">
    <property type="entry name" value="SPRY_dom"/>
</dbReference>
<proteinExistence type="predicted"/>
<dbReference type="CDD" id="cd13733">
    <property type="entry name" value="SPRY_PRY_C-I_1"/>
    <property type="match status" value="1"/>
</dbReference>
<evidence type="ECO:0000256" key="4">
    <source>
        <dbReference type="PROSITE-ProRule" id="PRU00024"/>
    </source>
</evidence>
<evidence type="ECO:0000256" key="3">
    <source>
        <dbReference type="ARBA" id="ARBA00022833"/>
    </source>
</evidence>
<dbReference type="PROSITE" id="PS50119">
    <property type="entry name" value="ZF_BBOX"/>
    <property type="match status" value="1"/>
</dbReference>
<evidence type="ECO:0000259" key="7">
    <source>
        <dbReference type="PROSITE" id="PS50188"/>
    </source>
</evidence>
<dbReference type="InterPro" id="IPR013320">
    <property type="entry name" value="ConA-like_dom_sf"/>
</dbReference>
<dbReference type="Pfam" id="PF00622">
    <property type="entry name" value="SPRY"/>
    <property type="match status" value="1"/>
</dbReference>
<evidence type="ECO:0000259" key="5">
    <source>
        <dbReference type="PROSITE" id="PS50089"/>
    </source>
</evidence>
<dbReference type="InterPro" id="IPR000315">
    <property type="entry name" value="Znf_B-box"/>
</dbReference>
<dbReference type="Gene3D" id="3.30.160.60">
    <property type="entry name" value="Classic Zinc Finger"/>
    <property type="match status" value="1"/>
</dbReference>
<evidence type="ECO:0000256" key="2">
    <source>
        <dbReference type="ARBA" id="ARBA00022771"/>
    </source>
</evidence>
<dbReference type="Pfam" id="PF00643">
    <property type="entry name" value="zf-B_box"/>
    <property type="match status" value="1"/>
</dbReference>
<keyword evidence="3" id="KW-0862">Zinc</keyword>
<dbReference type="Proteomes" id="UP000008672">
    <property type="component" value="Unassembled WGS sequence"/>
</dbReference>
<dbReference type="SMART" id="SM00336">
    <property type="entry name" value="BBOX"/>
    <property type="match status" value="1"/>
</dbReference>
<dbReference type="EMBL" id="AFYH01223075">
    <property type="status" value="NOT_ANNOTATED_CDS"/>
    <property type="molecule type" value="Genomic_DNA"/>
</dbReference>
<dbReference type="SUPFAM" id="SSF57845">
    <property type="entry name" value="B-box zinc-binding domain"/>
    <property type="match status" value="1"/>
</dbReference>
<dbReference type="InterPro" id="IPR050143">
    <property type="entry name" value="TRIM/RBCC"/>
</dbReference>
<dbReference type="SMART" id="SM00184">
    <property type="entry name" value="RING"/>
    <property type="match status" value="1"/>
</dbReference>
<dbReference type="eggNOG" id="KOG2177">
    <property type="taxonomic scope" value="Eukaryota"/>
</dbReference>
<dbReference type="Ensembl" id="ENSLACT00000008155.1">
    <property type="protein sequence ID" value="ENSLACP00000008089.1"/>
    <property type="gene ID" value="ENSLACG00000007161.1"/>
</dbReference>
<dbReference type="GO" id="GO:0008270">
    <property type="term" value="F:zinc ion binding"/>
    <property type="evidence" value="ECO:0007669"/>
    <property type="project" value="UniProtKB-KW"/>
</dbReference>
<dbReference type="FunFam" id="2.60.120.920:FF:000004">
    <property type="entry name" value="Butyrophilin subfamily 1 member A1"/>
    <property type="match status" value="1"/>
</dbReference>
<evidence type="ECO:0000256" key="1">
    <source>
        <dbReference type="ARBA" id="ARBA00022723"/>
    </source>
</evidence>
<dbReference type="PRINTS" id="PR01407">
    <property type="entry name" value="BUTYPHLNCDUF"/>
</dbReference>
<dbReference type="InterPro" id="IPR003879">
    <property type="entry name" value="Butyrophylin_SPRY"/>
</dbReference>
<protein>
    <recommendedName>
        <fullName evidence="10">Tripartite motif containing 35</fullName>
    </recommendedName>
</protein>
<feature type="domain" description="B30.2/SPRY" evidence="7">
    <location>
        <begin position="283"/>
        <end position="477"/>
    </location>
</feature>
<dbReference type="AlphaFoldDB" id="H3AEL8"/>
<feature type="domain" description="RING-type" evidence="5">
    <location>
        <begin position="16"/>
        <end position="56"/>
    </location>
</feature>
<dbReference type="SUPFAM" id="SSF49899">
    <property type="entry name" value="Concanavalin A-like lectins/glucanases"/>
    <property type="match status" value="1"/>
</dbReference>
<dbReference type="PROSITE" id="PS50089">
    <property type="entry name" value="ZF_RING_2"/>
    <property type="match status" value="1"/>
</dbReference>
<dbReference type="SMART" id="SM00589">
    <property type="entry name" value="PRY"/>
    <property type="match status" value="1"/>
</dbReference>
<dbReference type="InterPro" id="IPR006574">
    <property type="entry name" value="PRY"/>
</dbReference>
<dbReference type="Gene3D" id="2.60.120.920">
    <property type="match status" value="1"/>
</dbReference>
<dbReference type="InterPro" id="IPR043136">
    <property type="entry name" value="B30.2/SPRY_sf"/>
</dbReference>
<reference evidence="8" key="3">
    <citation type="submission" date="2025-09" db="UniProtKB">
        <authorList>
            <consortium name="Ensembl"/>
        </authorList>
    </citation>
    <scope>IDENTIFICATION</scope>
</reference>
<evidence type="ECO:0000313" key="9">
    <source>
        <dbReference type="Proteomes" id="UP000008672"/>
    </source>
</evidence>
<dbReference type="EMBL" id="AFYH01223074">
    <property type="status" value="NOT_ANNOTATED_CDS"/>
    <property type="molecule type" value="Genomic_DNA"/>
</dbReference>
<dbReference type="Gene3D" id="3.30.40.10">
    <property type="entry name" value="Zinc/RING finger domain, C3HC4 (zinc finger)"/>
    <property type="match status" value="1"/>
</dbReference>
<keyword evidence="2 4" id="KW-0863">Zinc-finger</keyword>
<dbReference type="InterPro" id="IPR017907">
    <property type="entry name" value="Znf_RING_CS"/>
</dbReference>
<dbReference type="InterPro" id="IPR027370">
    <property type="entry name" value="Znf-RING_euk"/>
</dbReference>
<dbReference type="HOGENOM" id="CLU_013137_0_3_1"/>
<dbReference type="GeneTree" id="ENSGT01040000240385"/>
<feature type="domain" description="B box-type" evidence="6">
    <location>
        <begin position="84"/>
        <end position="125"/>
    </location>
</feature>
<dbReference type="PROSITE" id="PS50188">
    <property type="entry name" value="B302_SPRY"/>
    <property type="match status" value="1"/>
</dbReference>
<reference evidence="9" key="1">
    <citation type="submission" date="2011-08" db="EMBL/GenBank/DDBJ databases">
        <title>The draft genome of Latimeria chalumnae.</title>
        <authorList>
            <person name="Di Palma F."/>
            <person name="Alfoldi J."/>
            <person name="Johnson J."/>
            <person name="Berlin A."/>
            <person name="Gnerre S."/>
            <person name="Jaffe D."/>
            <person name="MacCallum I."/>
            <person name="Young S."/>
            <person name="Walker B.J."/>
            <person name="Lander E."/>
            <person name="Lindblad-Toh K."/>
        </authorList>
    </citation>
    <scope>NUCLEOTIDE SEQUENCE [LARGE SCALE GENOMIC DNA]</scope>
    <source>
        <strain evidence="9">Wild caught</strain>
    </source>
</reference>
<dbReference type="InterPro" id="IPR013083">
    <property type="entry name" value="Znf_RING/FYVE/PHD"/>
</dbReference>
<dbReference type="SMART" id="SM00449">
    <property type="entry name" value="SPRY"/>
    <property type="match status" value="1"/>
</dbReference>
<dbReference type="InParanoid" id="H3AEL8"/>
<accession>H3AEL8</accession>
<evidence type="ECO:0000259" key="6">
    <source>
        <dbReference type="PROSITE" id="PS50119"/>
    </source>
</evidence>
<keyword evidence="1" id="KW-0479">Metal-binding</keyword>
<name>H3AEL8_LATCH</name>
<keyword evidence="9" id="KW-1185">Reference proteome</keyword>
<dbReference type="InterPro" id="IPR001841">
    <property type="entry name" value="Znf_RING"/>
</dbReference>
<evidence type="ECO:0008006" key="10">
    <source>
        <dbReference type="Google" id="ProtNLM"/>
    </source>
</evidence>
<organism evidence="8 9">
    <name type="scientific">Latimeria chalumnae</name>
    <name type="common">Coelacanth</name>
    <dbReference type="NCBI Taxonomy" id="7897"/>
    <lineage>
        <taxon>Eukaryota</taxon>
        <taxon>Metazoa</taxon>
        <taxon>Chordata</taxon>
        <taxon>Craniata</taxon>
        <taxon>Vertebrata</taxon>
        <taxon>Euteleostomi</taxon>
        <taxon>Coelacanthiformes</taxon>
        <taxon>Coelacanthidae</taxon>
        <taxon>Latimeria</taxon>
    </lineage>
</organism>
<evidence type="ECO:0000313" key="8">
    <source>
        <dbReference type="Ensembl" id="ENSLACP00000008089.1"/>
    </source>
</evidence>